<sequence>MMNKIVIFILLIAALLGSVFFVAFTPSGNALFLPYINAQLKDNVEGAKVEIVKLSLKPGFVTAVAKVNDSVDVVAEGPIDLFDQSFDVAYTLDAQKIQSQEFTIDKPLHIQGKATGRMEDMHITGSGEAFASDIHYDLNFHENQPRNIKLYLKEASIAEILVLAGERPYAKGHMSVNVNMPTLDPSHPQGEAHLEIKDGWIDAKAIKQQYNIALPSDTSLQANITANAQGDTLLAKGEILTSLATLTLSETRYHLQAKKLESDYLLDIPDMTQLKNVVQAPIEGKLKLAGNVLLNGEKVSATGMTHSLGGESRFYYENGALNATLKDVEASNFLKMIGSPGYASGKLSANVYLSQLRDLSGKFDLKSSGGAESSVVKKELDVNLGKQFNYDISANGKIKDHKVYAQTKLDTTMANLSMPDMVYDIAPGALHSSYHFYIPDLRKLQPLTEKEYRGDMDFRGEISKQKDLVITGEGKEFDGSVSYKLVNEQIKADVHGATVSKVMYMLGYPQVLEALSEAQVDYNFATQRGRVDAKLDSARILPNQLTILLKQLLQIDLTQERYNQATFVSTISPTRFNFDFIAQNPISHLKIVDGTLDKRSEQINASVDMRYKDKALKGKITGTLNRPKVALDTSALLKSKIDGKVDNLLDKKLKDGGGDNVKGLLKGFLK</sequence>
<proteinExistence type="predicted"/>
<gene>
    <name evidence="1" type="ORF">PGH07_09985</name>
</gene>
<organism evidence="1 2">
    <name type="scientific">Sulfurovum zhangzhouensis</name>
    <dbReference type="NCBI Taxonomy" id="3019067"/>
    <lineage>
        <taxon>Bacteria</taxon>
        <taxon>Pseudomonadati</taxon>
        <taxon>Campylobacterota</taxon>
        <taxon>Epsilonproteobacteria</taxon>
        <taxon>Campylobacterales</taxon>
        <taxon>Sulfurovaceae</taxon>
        <taxon>Sulfurovum</taxon>
    </lineage>
</organism>
<protein>
    <recommendedName>
        <fullName evidence="3">AsmA-like C-terminal domain-containing protein</fullName>
    </recommendedName>
</protein>
<comment type="caution">
    <text evidence="1">The sequence shown here is derived from an EMBL/GenBank/DDBJ whole genome shotgun (WGS) entry which is preliminary data.</text>
</comment>
<dbReference type="Proteomes" id="UP001169069">
    <property type="component" value="Unassembled WGS sequence"/>
</dbReference>
<evidence type="ECO:0008006" key="3">
    <source>
        <dbReference type="Google" id="ProtNLM"/>
    </source>
</evidence>
<reference evidence="1" key="1">
    <citation type="submission" date="2023-01" db="EMBL/GenBank/DDBJ databases">
        <title>Sulfurovum sp. zt1-1 genome assembly.</title>
        <authorList>
            <person name="Wang J."/>
        </authorList>
    </citation>
    <scope>NUCLEOTIDE SEQUENCE</scope>
    <source>
        <strain evidence="1">Zt1-1</strain>
    </source>
</reference>
<dbReference type="RefSeq" id="WP_289414326.1">
    <property type="nucleotide sequence ID" value="NZ_JAQIBD010000004.1"/>
</dbReference>
<evidence type="ECO:0000313" key="1">
    <source>
        <dbReference type="EMBL" id="MDM5272508.1"/>
    </source>
</evidence>
<evidence type="ECO:0000313" key="2">
    <source>
        <dbReference type="Proteomes" id="UP001169069"/>
    </source>
</evidence>
<accession>A0ABT7R088</accession>
<name>A0ABT7R088_9BACT</name>
<dbReference type="EMBL" id="JAQIBD010000004">
    <property type="protein sequence ID" value="MDM5272508.1"/>
    <property type="molecule type" value="Genomic_DNA"/>
</dbReference>
<keyword evidence="2" id="KW-1185">Reference proteome</keyword>